<evidence type="ECO:0008006" key="4">
    <source>
        <dbReference type="Google" id="ProtNLM"/>
    </source>
</evidence>
<keyword evidence="3" id="KW-1185">Reference proteome</keyword>
<feature type="transmembrane region" description="Helical" evidence="1">
    <location>
        <begin position="127"/>
        <end position="147"/>
    </location>
</feature>
<gene>
    <name evidence="2" type="ORF">CS062_03655</name>
</gene>
<feature type="transmembrane region" description="Helical" evidence="1">
    <location>
        <begin position="103"/>
        <end position="121"/>
    </location>
</feature>
<organism evidence="2 3">
    <name type="scientific">Roseateles chitinivorans</name>
    <dbReference type="NCBI Taxonomy" id="2917965"/>
    <lineage>
        <taxon>Bacteria</taxon>
        <taxon>Pseudomonadati</taxon>
        <taxon>Pseudomonadota</taxon>
        <taxon>Betaproteobacteria</taxon>
        <taxon>Burkholderiales</taxon>
        <taxon>Sphaerotilaceae</taxon>
        <taxon>Roseateles</taxon>
    </lineage>
</organism>
<dbReference type="EMBL" id="PEOG01000009">
    <property type="protein sequence ID" value="PIM54492.1"/>
    <property type="molecule type" value="Genomic_DNA"/>
</dbReference>
<evidence type="ECO:0000313" key="3">
    <source>
        <dbReference type="Proteomes" id="UP000231501"/>
    </source>
</evidence>
<feature type="transmembrane region" description="Helical" evidence="1">
    <location>
        <begin position="54"/>
        <end position="73"/>
    </location>
</feature>
<dbReference type="AlphaFoldDB" id="A0A2G9CDS7"/>
<feature type="transmembrane region" description="Helical" evidence="1">
    <location>
        <begin position="79"/>
        <end position="96"/>
    </location>
</feature>
<keyword evidence="1" id="KW-0472">Membrane</keyword>
<protein>
    <recommendedName>
        <fullName evidence="4">Permease</fullName>
    </recommendedName>
</protein>
<evidence type="ECO:0000313" key="2">
    <source>
        <dbReference type="EMBL" id="PIM54492.1"/>
    </source>
</evidence>
<proteinExistence type="predicted"/>
<comment type="caution">
    <text evidence="2">The sequence shown here is derived from an EMBL/GenBank/DDBJ whole genome shotgun (WGS) entry which is preliminary data.</text>
</comment>
<sequence>MADRKAIQARADAMLAQGVGKSEVFRQLSGQGLKDRQLAAWLAARHDPRARAEMSLHVNILVGLMVLQALILLAVGWQVATGFGLALTIIPLLFAWGFRKPYAGAYSGYLLLSIITVGRNLAQLFPITTGGLVGVALSVGMICYVFWIQRRLFPDMNFLGPMRKGGQFVFTT</sequence>
<accession>A0A2G9CDS7</accession>
<keyword evidence="1" id="KW-0812">Transmembrane</keyword>
<reference evidence="2 3" key="1">
    <citation type="submission" date="2017-11" db="EMBL/GenBank/DDBJ databases">
        <title>Draft genome sequence of Mitsuaria sp. HWN-4.</title>
        <authorList>
            <person name="Gundlapally S.R."/>
        </authorList>
    </citation>
    <scope>NUCLEOTIDE SEQUENCE [LARGE SCALE GENOMIC DNA]</scope>
    <source>
        <strain evidence="2 3">HWN-4</strain>
    </source>
</reference>
<dbReference type="RefSeq" id="WP_099860107.1">
    <property type="nucleotide sequence ID" value="NZ_PEOG01000009.1"/>
</dbReference>
<dbReference type="OrthoDB" id="6871677at2"/>
<keyword evidence="1" id="KW-1133">Transmembrane helix</keyword>
<name>A0A2G9CDS7_9BURK</name>
<evidence type="ECO:0000256" key="1">
    <source>
        <dbReference type="SAM" id="Phobius"/>
    </source>
</evidence>
<dbReference type="Proteomes" id="UP000231501">
    <property type="component" value="Unassembled WGS sequence"/>
</dbReference>